<keyword evidence="2" id="KW-1185">Reference proteome</keyword>
<comment type="caution">
    <text evidence="1">The sequence shown here is derived from an EMBL/GenBank/DDBJ whole genome shotgun (WGS) entry which is preliminary data.</text>
</comment>
<gene>
    <name evidence="1" type="ORF">GCM10010123_25090</name>
</gene>
<protein>
    <submittedName>
        <fullName evidence="1">Uncharacterized protein</fullName>
    </submittedName>
</protein>
<name>A0A8J3B742_9ACTN</name>
<proteinExistence type="predicted"/>
<evidence type="ECO:0000313" key="2">
    <source>
        <dbReference type="Proteomes" id="UP000649739"/>
    </source>
</evidence>
<reference evidence="1" key="2">
    <citation type="submission" date="2020-09" db="EMBL/GenBank/DDBJ databases">
        <authorList>
            <person name="Sun Q."/>
            <person name="Ohkuma M."/>
        </authorList>
    </citation>
    <scope>NUCLEOTIDE SEQUENCE</scope>
    <source>
        <strain evidence="1">JCM 3090</strain>
    </source>
</reference>
<dbReference type="AlphaFoldDB" id="A0A8J3B742"/>
<dbReference type="EMBL" id="BMQB01000005">
    <property type="protein sequence ID" value="GGJ94228.1"/>
    <property type="molecule type" value="Genomic_DNA"/>
</dbReference>
<evidence type="ECO:0000313" key="1">
    <source>
        <dbReference type="EMBL" id="GGJ94228.1"/>
    </source>
</evidence>
<dbReference type="Proteomes" id="UP000649739">
    <property type="component" value="Unassembled WGS sequence"/>
</dbReference>
<accession>A0A8J3B742</accession>
<sequence length="70" mass="7690">MRVCGFVREVGRQTFATVGGYVADAACEMFVDRYRLYLCPGGTPSVAPEARSPSVQSTWRAGFKRTNLPT</sequence>
<reference evidence="1" key="1">
    <citation type="journal article" date="2014" name="Int. J. Syst. Evol. Microbiol.">
        <title>Complete genome sequence of Corynebacterium casei LMG S-19264T (=DSM 44701T), isolated from a smear-ripened cheese.</title>
        <authorList>
            <consortium name="US DOE Joint Genome Institute (JGI-PGF)"/>
            <person name="Walter F."/>
            <person name="Albersmeier A."/>
            <person name="Kalinowski J."/>
            <person name="Ruckert C."/>
        </authorList>
    </citation>
    <scope>NUCLEOTIDE SEQUENCE</scope>
    <source>
        <strain evidence="1">JCM 3090</strain>
    </source>
</reference>
<organism evidence="1 2">
    <name type="scientific">Pilimelia anulata</name>
    <dbReference type="NCBI Taxonomy" id="53371"/>
    <lineage>
        <taxon>Bacteria</taxon>
        <taxon>Bacillati</taxon>
        <taxon>Actinomycetota</taxon>
        <taxon>Actinomycetes</taxon>
        <taxon>Micromonosporales</taxon>
        <taxon>Micromonosporaceae</taxon>
        <taxon>Pilimelia</taxon>
    </lineage>
</organism>